<dbReference type="AlphaFoldDB" id="A0A4Z1SXT6"/>
<accession>A0A4Z1SXT6</accession>
<comment type="caution">
    <text evidence="1">The sequence shown here is derived from an EMBL/GenBank/DDBJ whole genome shotgun (WGS) entry which is preliminary data.</text>
</comment>
<organism evidence="1 2">
    <name type="scientific">Giardia muris</name>
    <dbReference type="NCBI Taxonomy" id="5742"/>
    <lineage>
        <taxon>Eukaryota</taxon>
        <taxon>Metamonada</taxon>
        <taxon>Diplomonadida</taxon>
        <taxon>Hexamitidae</taxon>
        <taxon>Giardiinae</taxon>
        <taxon>Giardia</taxon>
    </lineage>
</organism>
<keyword evidence="2" id="KW-1185">Reference proteome</keyword>
<name>A0A4Z1SXT6_GIAMU</name>
<dbReference type="EMBL" id="VDLU01000001">
    <property type="protein sequence ID" value="TNJ30506.1"/>
    <property type="molecule type" value="Genomic_DNA"/>
</dbReference>
<evidence type="ECO:0000313" key="2">
    <source>
        <dbReference type="Proteomes" id="UP000315496"/>
    </source>
</evidence>
<proteinExistence type="predicted"/>
<protein>
    <submittedName>
        <fullName evidence="1">Uncharacterized protein</fullName>
    </submittedName>
</protein>
<evidence type="ECO:0000313" key="1">
    <source>
        <dbReference type="EMBL" id="TNJ30506.1"/>
    </source>
</evidence>
<reference evidence="1 2" key="1">
    <citation type="submission" date="2019-05" db="EMBL/GenBank/DDBJ databases">
        <title>The compact genome of Giardia muris reveals important steps in the evolution of intestinal protozoan parasites.</title>
        <authorList>
            <person name="Xu F."/>
            <person name="Jimenez-Gonzalez A."/>
            <person name="Einarsson E."/>
            <person name="Astvaldsson A."/>
            <person name="Peirasmaki D."/>
            <person name="Eckmann L."/>
            <person name="Andersson J.O."/>
            <person name="Svard S.G."/>
            <person name="Jerlstrom-Hultqvist J."/>
        </authorList>
    </citation>
    <scope>NUCLEOTIDE SEQUENCE [LARGE SCALE GENOMIC DNA]</scope>
    <source>
        <strain evidence="1 2">Roberts-Thomson</strain>
    </source>
</reference>
<dbReference type="Proteomes" id="UP000315496">
    <property type="component" value="Chromosome 1"/>
</dbReference>
<dbReference type="VEuPathDB" id="GiardiaDB:GMRT_13097"/>
<gene>
    <name evidence="1" type="ORF">GMRT_13097</name>
</gene>
<sequence length="298" mass="34080">MDRLDEVARRLYVQHIDTDTFAFRPSARLVQLWRDGCIAHDRVAELIVAEGPYFSEALKVVRGSMLIHGHSDPEGLYEQLLDSVDLVDAIPGRQVIAQSLIFWARLMHTKDADVVRRKVVTVVELFVGYVERFLETIHIIYMRHMPIVIGIHPLLDHIDHSLVNAVELLTNPANLEQENVHQQIWNLSFFYWLLMLIFFKPRAALLAMVREFKGLCYQAEMGDPGIEYLVIAFTGLAEAFQWSHGKYNVPSLQIIDAATVQHMMELMVKLPGGLIRRCSRTLKEVLAILRDEPNGTSP</sequence>